<evidence type="ECO:0000256" key="2">
    <source>
        <dbReference type="ARBA" id="ARBA00022490"/>
    </source>
</evidence>
<dbReference type="GO" id="GO:0019627">
    <property type="term" value="P:urea metabolic process"/>
    <property type="evidence" value="ECO:0007669"/>
    <property type="project" value="InterPro"/>
</dbReference>
<dbReference type="Pfam" id="PF02814">
    <property type="entry name" value="UreE_N"/>
    <property type="match status" value="1"/>
</dbReference>
<dbReference type="InterPro" id="IPR012406">
    <property type="entry name" value="UreE"/>
</dbReference>
<dbReference type="GO" id="GO:0065003">
    <property type="term" value="P:protein-containing complex assembly"/>
    <property type="evidence" value="ECO:0007669"/>
    <property type="project" value="InterPro"/>
</dbReference>
<dbReference type="OrthoDB" id="9802215at2"/>
<dbReference type="GO" id="GO:0051082">
    <property type="term" value="F:unfolded protein binding"/>
    <property type="evidence" value="ECO:0007669"/>
    <property type="project" value="UniProtKB-UniRule"/>
</dbReference>
<evidence type="ECO:0000313" key="9">
    <source>
        <dbReference type="Proteomes" id="UP000305888"/>
    </source>
</evidence>
<dbReference type="SMART" id="SM00988">
    <property type="entry name" value="UreE_N"/>
    <property type="match status" value="1"/>
</dbReference>
<feature type="compositionally biased region" description="Basic and acidic residues" evidence="6">
    <location>
        <begin position="175"/>
        <end position="190"/>
    </location>
</feature>
<sequence>MNDFGTAHDVARAGTWQAVAADHVVLDYGDRLLRRRRLLTAGGGSVLVDLAETLSLDAGDAFRLADGRFIEIVPAEEDLLVVRAPDGALARLAWHIGNRHTPCEVGPGTLHIRADHVMEDMLRRLGATLEPLRAPFTPEGGAYGTGRVMGHDHGHSHGSGAAEPAPSPHGAPPSHAHDEAQAHAADDRAHPQAHAHAHADHAHTHGEAQTHALDGHAHPQTHAQAAGGHAHAQGEAHAQAADGRPRARRHD</sequence>
<comment type="subcellular location">
    <subcellularLocation>
        <location evidence="1 5">Cytoplasm</location>
    </subcellularLocation>
</comment>
<dbReference type="Gene3D" id="2.60.260.20">
    <property type="entry name" value="Urease metallochaperone UreE, N-terminal domain"/>
    <property type="match status" value="1"/>
</dbReference>
<evidence type="ECO:0000256" key="3">
    <source>
        <dbReference type="ARBA" id="ARBA00022596"/>
    </source>
</evidence>
<dbReference type="EMBL" id="CP040818">
    <property type="protein sequence ID" value="QDL90864.1"/>
    <property type="molecule type" value="Genomic_DNA"/>
</dbReference>
<evidence type="ECO:0000256" key="6">
    <source>
        <dbReference type="SAM" id="MobiDB-lite"/>
    </source>
</evidence>
<dbReference type="GO" id="GO:0016151">
    <property type="term" value="F:nickel cation binding"/>
    <property type="evidence" value="ECO:0007669"/>
    <property type="project" value="UniProtKB-UniRule"/>
</dbReference>
<dbReference type="GO" id="GO:0005737">
    <property type="term" value="C:cytoplasm"/>
    <property type="evidence" value="ECO:0007669"/>
    <property type="project" value="UniProtKB-SubCell"/>
</dbReference>
<feature type="compositionally biased region" description="Low complexity" evidence="6">
    <location>
        <begin position="218"/>
        <end position="241"/>
    </location>
</feature>
<keyword evidence="2 5" id="KW-0963">Cytoplasm</keyword>
<evidence type="ECO:0000256" key="1">
    <source>
        <dbReference type="ARBA" id="ARBA00004496"/>
    </source>
</evidence>
<protein>
    <recommendedName>
        <fullName evidence="5">Urease accessory protein UreE</fullName>
    </recommendedName>
</protein>
<accession>A0A5B8FUH7</accession>
<proteinExistence type="inferred from homology"/>
<feature type="region of interest" description="Disordered" evidence="6">
    <location>
        <begin position="136"/>
        <end position="251"/>
    </location>
</feature>
<feature type="compositionally biased region" description="Basic and acidic residues" evidence="6">
    <location>
        <begin position="197"/>
        <end position="217"/>
    </location>
</feature>
<dbReference type="CDD" id="cd00571">
    <property type="entry name" value="UreE"/>
    <property type="match status" value="1"/>
</dbReference>
<feature type="domain" description="UreE urease accessory N-terminal" evidence="7">
    <location>
        <begin position="6"/>
        <end position="70"/>
    </location>
</feature>
<dbReference type="GO" id="GO:0006457">
    <property type="term" value="P:protein folding"/>
    <property type="evidence" value="ECO:0007669"/>
    <property type="project" value="InterPro"/>
</dbReference>
<name>A0A5B8FUH7_9RHOB</name>
<dbReference type="Proteomes" id="UP000305888">
    <property type="component" value="Chromosome"/>
</dbReference>
<evidence type="ECO:0000256" key="4">
    <source>
        <dbReference type="ARBA" id="ARBA00023186"/>
    </source>
</evidence>
<comment type="function">
    <text evidence="5">Involved in urease metallocenter assembly. Binds nickel. Probably functions as a nickel donor during metallocenter assembly.</text>
</comment>
<keyword evidence="4 5" id="KW-0143">Chaperone</keyword>
<evidence type="ECO:0000313" key="8">
    <source>
        <dbReference type="EMBL" id="QDL90864.1"/>
    </source>
</evidence>
<dbReference type="Gene3D" id="3.30.70.790">
    <property type="entry name" value="UreE, C-terminal domain"/>
    <property type="match status" value="1"/>
</dbReference>
<dbReference type="InterPro" id="IPR004029">
    <property type="entry name" value="UreE_N"/>
</dbReference>
<evidence type="ECO:0000256" key="5">
    <source>
        <dbReference type="HAMAP-Rule" id="MF_00822"/>
    </source>
</evidence>
<dbReference type="Pfam" id="PF05194">
    <property type="entry name" value="UreE_C"/>
    <property type="match status" value="1"/>
</dbReference>
<organism evidence="8 9">
    <name type="scientific">Paroceanicella profunda</name>
    <dbReference type="NCBI Taxonomy" id="2579971"/>
    <lineage>
        <taxon>Bacteria</taxon>
        <taxon>Pseudomonadati</taxon>
        <taxon>Pseudomonadota</taxon>
        <taxon>Alphaproteobacteria</taxon>
        <taxon>Rhodobacterales</taxon>
        <taxon>Paracoccaceae</taxon>
        <taxon>Paroceanicella</taxon>
    </lineage>
</organism>
<dbReference type="SUPFAM" id="SSF69287">
    <property type="entry name" value="Urease metallochaperone UreE, N-terminal domain"/>
    <property type="match status" value="1"/>
</dbReference>
<evidence type="ECO:0000259" key="7">
    <source>
        <dbReference type="SMART" id="SM00988"/>
    </source>
</evidence>
<comment type="similarity">
    <text evidence="5">Belongs to the UreE family.</text>
</comment>
<dbReference type="KEGG" id="ppru:FDP22_03125"/>
<keyword evidence="9" id="KW-1185">Reference proteome</keyword>
<dbReference type="InterPro" id="IPR036118">
    <property type="entry name" value="UreE_N_sf"/>
</dbReference>
<reference evidence="8 9" key="1">
    <citation type="submission" date="2019-06" db="EMBL/GenBank/DDBJ databases">
        <title>Genome sequence of Rhodobacteraceae bacterium D4M1.</title>
        <authorList>
            <person name="Cao J."/>
        </authorList>
    </citation>
    <scope>NUCLEOTIDE SEQUENCE [LARGE SCALE GENOMIC DNA]</scope>
    <source>
        <strain evidence="8 9">D4M1</strain>
    </source>
</reference>
<dbReference type="AlphaFoldDB" id="A0A5B8FUH7"/>
<dbReference type="InterPro" id="IPR007864">
    <property type="entry name" value="UreE_C_dom"/>
</dbReference>
<dbReference type="SUPFAM" id="SSF69737">
    <property type="entry name" value="Urease metallochaperone UreE, C-terminal domain"/>
    <property type="match status" value="1"/>
</dbReference>
<dbReference type="HAMAP" id="MF_00822">
    <property type="entry name" value="UreE"/>
    <property type="match status" value="1"/>
</dbReference>
<keyword evidence="3 5" id="KW-0533">Nickel</keyword>
<gene>
    <name evidence="5" type="primary">ureE</name>
    <name evidence="8" type="ORF">FDP22_03125</name>
</gene>